<dbReference type="Gene3D" id="1.40.20.10">
    <property type="entry name" value="CHAD domain"/>
    <property type="match status" value="1"/>
</dbReference>
<accession>A0A316G0V8</accession>
<dbReference type="SUPFAM" id="SSF55154">
    <property type="entry name" value="CYTH-like phosphatases"/>
    <property type="match status" value="1"/>
</dbReference>
<gene>
    <name evidence="3" type="ORF">C8D97_102377</name>
</gene>
<dbReference type="InterPro" id="IPR007899">
    <property type="entry name" value="CHAD_dom"/>
</dbReference>
<dbReference type="InterPro" id="IPR038186">
    <property type="entry name" value="CHAD_dom_sf"/>
</dbReference>
<organism evidence="3 4">
    <name type="scientific">Pleionea mediterranea</name>
    <dbReference type="NCBI Taxonomy" id="523701"/>
    <lineage>
        <taxon>Bacteria</taxon>
        <taxon>Pseudomonadati</taxon>
        <taxon>Pseudomonadota</taxon>
        <taxon>Gammaproteobacteria</taxon>
        <taxon>Oceanospirillales</taxon>
        <taxon>Pleioneaceae</taxon>
        <taxon>Pleionea</taxon>
    </lineage>
</organism>
<protein>
    <submittedName>
        <fullName evidence="3">Triphosphatase</fullName>
    </submittedName>
</protein>
<dbReference type="RefSeq" id="WP_109762145.1">
    <property type="nucleotide sequence ID" value="NZ_QGGU01000002.1"/>
</dbReference>
<evidence type="ECO:0000313" key="4">
    <source>
        <dbReference type="Proteomes" id="UP000245790"/>
    </source>
</evidence>
<dbReference type="InterPro" id="IPR039013">
    <property type="entry name" value="YgiF"/>
</dbReference>
<dbReference type="Pfam" id="PF05235">
    <property type="entry name" value="CHAD"/>
    <property type="match status" value="1"/>
</dbReference>
<dbReference type="Pfam" id="PF01928">
    <property type="entry name" value="CYTH"/>
    <property type="match status" value="1"/>
</dbReference>
<dbReference type="SMART" id="SM01118">
    <property type="entry name" value="CYTH"/>
    <property type="match status" value="1"/>
</dbReference>
<reference evidence="3 4" key="1">
    <citation type="submission" date="2018-05" db="EMBL/GenBank/DDBJ databases">
        <title>Genomic Encyclopedia of Type Strains, Phase IV (KMG-IV): sequencing the most valuable type-strain genomes for metagenomic binning, comparative biology and taxonomic classification.</title>
        <authorList>
            <person name="Goeker M."/>
        </authorList>
    </citation>
    <scope>NUCLEOTIDE SEQUENCE [LARGE SCALE GENOMIC DNA]</scope>
    <source>
        <strain evidence="3 4">DSM 25350</strain>
    </source>
</reference>
<dbReference type="PANTHER" id="PTHR39569:SF1">
    <property type="entry name" value="INORGANIC TRIPHOSPHATASE"/>
    <property type="match status" value="1"/>
</dbReference>
<evidence type="ECO:0000313" key="3">
    <source>
        <dbReference type="EMBL" id="PWK53985.1"/>
    </source>
</evidence>
<dbReference type="Gene3D" id="2.40.320.10">
    <property type="entry name" value="Hypothetical Protein Pfu-838710-001"/>
    <property type="match status" value="1"/>
</dbReference>
<feature type="domain" description="CYTH" evidence="1">
    <location>
        <begin position="2"/>
        <end position="206"/>
    </location>
</feature>
<dbReference type="PROSITE" id="PS51708">
    <property type="entry name" value="CHAD"/>
    <property type="match status" value="1"/>
</dbReference>
<feature type="domain" description="CHAD" evidence="2">
    <location>
        <begin position="221"/>
        <end position="485"/>
    </location>
</feature>
<name>A0A316G0V8_9GAMM</name>
<dbReference type="GO" id="GO:0050355">
    <property type="term" value="F:inorganic triphosphate phosphatase activity"/>
    <property type="evidence" value="ECO:0007669"/>
    <property type="project" value="InterPro"/>
</dbReference>
<sequence>MANEIEVKLIAEQQVVKSLLDMSFEGVSAIDPWQTSELKNTYFDTVNFKLRELKIGLRIRADGEKLIQTVKASGRAIGGLHERNESETELDEFKIDINKVEDPYLKILLEEALTDCGELDRVFTTNFTRHKTLFYFDDGTEIEVALDVGHIYYEDDSCPISEVELELVTGDPKHLFSLSRRLISEHGFAISNASKARRGYSLCSSLPVTHRKMSVIELSSGTEAEKAFEIICYSGLKHWQYYEQFLDSSLAPDAILQMYRALLYIQHVYQVFGSLIPRHATSDLRANWEWMAGFMDKIVTVARERNHIKQMLEQELASEEELAQVVAANKAELAEAVAKFKELKASPRYNLVMLGISEWLFFKQWQNFIEEGDKEKLKAPIIDFAKAQLEHALKELRREFGPKIKLDTNDYLVQVDRLRKALDIGLFFGGLFDSKKRQQYRQPWLDLMAGTRELALYKYVCHTFKAHKLRDDKDIEHWFDRRSESVLEAMEQTRKAMFKARPYWLL</sequence>
<keyword evidence="4" id="KW-1185">Reference proteome</keyword>
<dbReference type="AlphaFoldDB" id="A0A316G0V8"/>
<dbReference type="PROSITE" id="PS51707">
    <property type="entry name" value="CYTH"/>
    <property type="match status" value="1"/>
</dbReference>
<evidence type="ECO:0000259" key="2">
    <source>
        <dbReference type="PROSITE" id="PS51708"/>
    </source>
</evidence>
<dbReference type="Proteomes" id="UP000245790">
    <property type="component" value="Unassembled WGS sequence"/>
</dbReference>
<dbReference type="GO" id="GO:0046872">
    <property type="term" value="F:metal ion binding"/>
    <property type="evidence" value="ECO:0007669"/>
    <property type="project" value="TreeGrafter"/>
</dbReference>
<proteinExistence type="predicted"/>
<dbReference type="PANTHER" id="PTHR39569">
    <property type="entry name" value="INORGANIC TRIPHOSPHATASE"/>
    <property type="match status" value="1"/>
</dbReference>
<dbReference type="InterPro" id="IPR033469">
    <property type="entry name" value="CYTH-like_dom_sf"/>
</dbReference>
<dbReference type="OrthoDB" id="3034217at2"/>
<dbReference type="InterPro" id="IPR023577">
    <property type="entry name" value="CYTH_domain"/>
</dbReference>
<dbReference type="CDD" id="cd07756">
    <property type="entry name" value="CYTH-like_Pase_CHAD"/>
    <property type="match status" value="1"/>
</dbReference>
<comment type="caution">
    <text evidence="3">The sequence shown here is derived from an EMBL/GenBank/DDBJ whole genome shotgun (WGS) entry which is preliminary data.</text>
</comment>
<dbReference type="EMBL" id="QGGU01000002">
    <property type="protein sequence ID" value="PWK53985.1"/>
    <property type="molecule type" value="Genomic_DNA"/>
</dbReference>
<evidence type="ECO:0000259" key="1">
    <source>
        <dbReference type="PROSITE" id="PS51707"/>
    </source>
</evidence>